<evidence type="ECO:0000313" key="3">
    <source>
        <dbReference type="EMBL" id="MCC1484861.1"/>
    </source>
</evidence>
<dbReference type="Gene3D" id="1.10.287.110">
    <property type="entry name" value="DnaJ domain"/>
    <property type="match status" value="1"/>
</dbReference>
<dbReference type="Pfam" id="PF00226">
    <property type="entry name" value="DnaJ"/>
    <property type="match status" value="1"/>
</dbReference>
<dbReference type="PRINTS" id="PR00625">
    <property type="entry name" value="JDOMAIN"/>
</dbReference>
<comment type="caution">
    <text evidence="3">The sequence shown here is derived from an EMBL/GenBank/DDBJ whole genome shotgun (WGS) entry which is preliminary data.</text>
</comment>
<dbReference type="CDD" id="cd06257">
    <property type="entry name" value="DnaJ"/>
    <property type="match status" value="1"/>
</dbReference>
<dbReference type="InterPro" id="IPR036869">
    <property type="entry name" value="J_dom_sf"/>
</dbReference>
<dbReference type="SMART" id="SM00271">
    <property type="entry name" value="DnaJ"/>
    <property type="match status" value="1"/>
</dbReference>
<dbReference type="PANTHER" id="PTHR44360">
    <property type="entry name" value="DNAJ HOMOLOG SUBFAMILY B MEMBER 9"/>
    <property type="match status" value="1"/>
</dbReference>
<feature type="domain" description="J" evidence="2">
    <location>
        <begin position="14"/>
        <end position="78"/>
    </location>
</feature>
<keyword evidence="4" id="KW-1185">Reference proteome</keyword>
<dbReference type="InterPro" id="IPR051948">
    <property type="entry name" value="Hsp70_co-chaperone_J-domain"/>
</dbReference>
<evidence type="ECO:0000313" key="4">
    <source>
        <dbReference type="Proteomes" id="UP000778797"/>
    </source>
</evidence>
<dbReference type="RefSeq" id="WP_227477424.1">
    <property type="nucleotide sequence ID" value="NZ_JAFMPT010000012.1"/>
</dbReference>
<dbReference type="EMBL" id="JAFMPT010000012">
    <property type="protein sequence ID" value="MCC1484861.1"/>
    <property type="molecule type" value="Genomic_DNA"/>
</dbReference>
<dbReference type="PROSITE" id="PS50076">
    <property type="entry name" value="DNAJ_2"/>
    <property type="match status" value="1"/>
</dbReference>
<dbReference type="PANTHER" id="PTHR44360:SF1">
    <property type="entry name" value="DNAJ HOMOLOG SUBFAMILY B MEMBER 9"/>
    <property type="match status" value="1"/>
</dbReference>
<evidence type="ECO:0000256" key="1">
    <source>
        <dbReference type="ARBA" id="ARBA00023186"/>
    </source>
</evidence>
<accession>A0ABS8ENT2</accession>
<reference evidence="4" key="2">
    <citation type="submission" date="2023-07" db="EMBL/GenBank/DDBJ databases">
        <title>Genome of Winogradskyella sp. E313.</title>
        <authorList>
            <person name="Zhou Y."/>
        </authorList>
    </citation>
    <scope>NUCLEOTIDE SEQUENCE [LARGE SCALE GENOMIC DNA]</scope>
    <source>
        <strain evidence="4">E313</strain>
    </source>
</reference>
<organism evidence="3 4">
    <name type="scientific">Winogradskyella immobilis</name>
    <dbReference type="NCBI Taxonomy" id="2816852"/>
    <lineage>
        <taxon>Bacteria</taxon>
        <taxon>Pseudomonadati</taxon>
        <taxon>Bacteroidota</taxon>
        <taxon>Flavobacteriia</taxon>
        <taxon>Flavobacteriales</taxon>
        <taxon>Flavobacteriaceae</taxon>
        <taxon>Winogradskyella</taxon>
    </lineage>
</organism>
<dbReference type="InterPro" id="IPR001623">
    <property type="entry name" value="DnaJ_domain"/>
</dbReference>
<proteinExistence type="predicted"/>
<protein>
    <submittedName>
        <fullName evidence="3">DnaJ domain-containing protein</fullName>
    </submittedName>
</protein>
<name>A0ABS8ENT2_9FLAO</name>
<dbReference type="SUPFAM" id="SSF46565">
    <property type="entry name" value="Chaperone J-domain"/>
    <property type="match status" value="1"/>
</dbReference>
<evidence type="ECO:0000259" key="2">
    <source>
        <dbReference type="PROSITE" id="PS50076"/>
    </source>
</evidence>
<reference evidence="4" key="1">
    <citation type="submission" date="2021-03" db="EMBL/GenBank/DDBJ databases">
        <title>Genome of Cognatishimia sp. F0-27.</title>
        <authorList>
            <person name="Ping X."/>
        </authorList>
    </citation>
    <scope>NUCLEOTIDE SEQUENCE [LARGE SCALE GENOMIC DNA]</scope>
    <source>
        <strain evidence="4">E313</strain>
    </source>
</reference>
<keyword evidence="1" id="KW-0143">Chaperone</keyword>
<gene>
    <name evidence="3" type="ORF">J1C55_09690</name>
</gene>
<dbReference type="Proteomes" id="UP000778797">
    <property type="component" value="Unassembled WGS sequence"/>
</dbReference>
<sequence>MATSYNKTSLYSYDTDKLLKVSPHSDLETIKIAFRREVSLYHPDNNKSPEAKPIFENLIEAFDVLSNPKKRKVYDDMLLNTEANNKPVIITEQQEETYKKWKKEAKKKSKTSWENPLTDLLLLDLFFGVGFFDIFDDIGDGIGDVLGDVFDLF</sequence>